<evidence type="ECO:0000256" key="1">
    <source>
        <dbReference type="SAM" id="MobiDB-lite"/>
    </source>
</evidence>
<protein>
    <submittedName>
        <fullName evidence="3">Bifunctional DNA primase/polymerase</fullName>
    </submittedName>
</protein>
<name>A0A4S5CN43_9ACTN</name>
<sequence length="382" mass="39618">MRQPRGHSTSGLSLLISITRSRPCDRPCAPPAQGSAAPIVPDSSKNVRSEWGGHRPHRIGMSPEGPLMQPDPAPSVSLAHHVNLLCGALFYAGLGWPVVPVAPPGAPVARPGKRPLVRDWPTAASASPGQIKAWWERWPDANVGVVTGRRSGLGVLDLDPGKGGTAPLSALESRVGCLPGTVTVVTGSGGAHLYYRHPGVPLLSAADVYGPGLDVRGDGGLVVAPPSRHPCGHRYAWVGGARGLCWEALAEYLADWPVGQLAQLNRPAPPLTSSSSPTESPTRLHPAAGRVVPEAHREARADAIIRGLSERIASRPLGQRARTVYWAGARVAEHAAAGVLAVKQAMPMLVSAGVAAGLTASEATHSANCGLRASEGLAERAA</sequence>
<dbReference type="Pfam" id="PF09250">
    <property type="entry name" value="Prim-Pol"/>
    <property type="match status" value="1"/>
</dbReference>
<reference evidence="3 4" key="1">
    <citation type="submission" date="2019-04" db="EMBL/GenBank/DDBJ databases">
        <title>Draft genome sequences for three unisolated Alnus-infective Frankia Sp+ strains, AgTrS, AiOr and AvVan, the first sequenced Frankia strains able to sporulate in-planta.</title>
        <authorList>
            <person name="Bethencourt L."/>
            <person name="Vautrin F."/>
            <person name="Taib N."/>
            <person name="Dubost A."/>
            <person name="Castro-Garcia L."/>
            <person name="Imbaud O."/>
            <person name="Abrouk D."/>
            <person name="Fournier P."/>
            <person name="Briolay J."/>
            <person name="Nguyen A."/>
            <person name="Normand P."/>
            <person name="Fernandez M.P."/>
            <person name="Brochier-Armanet C."/>
            <person name="Herrera-Belaroussi A."/>
        </authorList>
    </citation>
    <scope>NUCLEOTIDE SEQUENCE [LARGE SCALE GENOMIC DNA]</scope>
    <source>
        <strain evidence="3 4">AvVan</strain>
    </source>
</reference>
<comment type="caution">
    <text evidence="3">The sequence shown here is derived from an EMBL/GenBank/DDBJ whole genome shotgun (WGS) entry which is preliminary data.</text>
</comment>
<dbReference type="AlphaFoldDB" id="A0A4S5CN43"/>
<evidence type="ECO:0000259" key="2">
    <source>
        <dbReference type="SMART" id="SM00943"/>
    </source>
</evidence>
<dbReference type="CDD" id="cd04859">
    <property type="entry name" value="Prim_Pol"/>
    <property type="match status" value="1"/>
</dbReference>
<dbReference type="OrthoDB" id="3218228at2"/>
<evidence type="ECO:0000313" key="4">
    <source>
        <dbReference type="Proteomes" id="UP000305282"/>
    </source>
</evidence>
<keyword evidence="4" id="KW-1185">Reference proteome</keyword>
<proteinExistence type="predicted"/>
<dbReference type="SUPFAM" id="SSF56747">
    <property type="entry name" value="Prim-pol domain"/>
    <property type="match status" value="1"/>
</dbReference>
<accession>A0A4S5CN43</accession>
<dbReference type="Proteomes" id="UP000305282">
    <property type="component" value="Unassembled WGS sequence"/>
</dbReference>
<feature type="region of interest" description="Disordered" evidence="1">
    <location>
        <begin position="267"/>
        <end position="291"/>
    </location>
</feature>
<feature type="domain" description="DNA primase/polymerase bifunctional N-terminal" evidence="2">
    <location>
        <begin position="88"/>
        <end position="244"/>
    </location>
</feature>
<evidence type="ECO:0000313" key="3">
    <source>
        <dbReference type="EMBL" id="THJ44908.1"/>
    </source>
</evidence>
<dbReference type="EMBL" id="SSXH01000728">
    <property type="protein sequence ID" value="THJ44908.1"/>
    <property type="molecule type" value="Genomic_DNA"/>
</dbReference>
<dbReference type="SMART" id="SM00943">
    <property type="entry name" value="Prim-Pol"/>
    <property type="match status" value="1"/>
</dbReference>
<feature type="compositionally biased region" description="Low complexity" evidence="1">
    <location>
        <begin position="271"/>
        <end position="281"/>
    </location>
</feature>
<gene>
    <name evidence="3" type="ORF">E7Y31_20155</name>
</gene>
<organism evidence="3 4">
    <name type="scientific">Candidatus Frankia alpina</name>
    <dbReference type="NCBI Taxonomy" id="2699483"/>
    <lineage>
        <taxon>Bacteria</taxon>
        <taxon>Bacillati</taxon>
        <taxon>Actinomycetota</taxon>
        <taxon>Actinomycetes</taxon>
        <taxon>Frankiales</taxon>
        <taxon>Frankiaceae</taxon>
        <taxon>Frankia</taxon>
    </lineage>
</organism>
<dbReference type="InterPro" id="IPR015330">
    <property type="entry name" value="DNA_primase/pol_bifunc_N"/>
</dbReference>
<feature type="region of interest" description="Disordered" evidence="1">
    <location>
        <begin position="27"/>
        <end position="52"/>
    </location>
</feature>